<dbReference type="EMBL" id="BMGT01000002">
    <property type="protein sequence ID" value="GGG77196.1"/>
    <property type="molecule type" value="Genomic_DNA"/>
</dbReference>
<name>A0A917HF18_9BACT</name>
<protein>
    <recommendedName>
        <fullName evidence="4">SH3 domain-containing protein</fullName>
    </recommendedName>
</protein>
<feature type="region of interest" description="Disordered" evidence="1">
    <location>
        <begin position="338"/>
        <end position="375"/>
    </location>
</feature>
<evidence type="ECO:0000256" key="1">
    <source>
        <dbReference type="SAM" id="MobiDB-lite"/>
    </source>
</evidence>
<proteinExistence type="predicted"/>
<dbReference type="Proteomes" id="UP000647241">
    <property type="component" value="Unassembled WGS sequence"/>
</dbReference>
<dbReference type="AlphaFoldDB" id="A0A917HF18"/>
<reference evidence="2" key="2">
    <citation type="submission" date="2020-09" db="EMBL/GenBank/DDBJ databases">
        <authorList>
            <person name="Sun Q."/>
            <person name="Zhou Y."/>
        </authorList>
    </citation>
    <scope>NUCLEOTIDE SEQUENCE</scope>
    <source>
        <strain evidence="2">CGMCC 1.12997</strain>
    </source>
</reference>
<evidence type="ECO:0000313" key="2">
    <source>
        <dbReference type="EMBL" id="GGG77196.1"/>
    </source>
</evidence>
<evidence type="ECO:0000313" key="3">
    <source>
        <dbReference type="Proteomes" id="UP000647241"/>
    </source>
</evidence>
<feature type="compositionally biased region" description="Basic residues" evidence="1">
    <location>
        <begin position="356"/>
        <end position="375"/>
    </location>
</feature>
<evidence type="ECO:0008006" key="4">
    <source>
        <dbReference type="Google" id="ProtNLM"/>
    </source>
</evidence>
<comment type="caution">
    <text evidence="2">The sequence shown here is derived from an EMBL/GenBank/DDBJ whole genome shotgun (WGS) entry which is preliminary data.</text>
</comment>
<sequence>MLAGTTGCSRLRPKPHREYVYVMAKETYLRDRVAAVSNRTADVQNGDRLLVLDHGRRFFKVQTDKGAQGWINEKMVATQSIFDQFAALTKEHEKDPVVATGVVRDDVYMHLTPGRETEHFLRLGEGEKLKLLRRATLPKPVPPGLRAVAPVVEKGKVVEAAPPAPPAMDDWWLVRDSKGNAGWIYSRLMDVDAPDALVRYSEGQRIVGAYILNKVYDPDAPQDDKNIPEYVTVTSPYTSGLPYDFNQVRVFIWNVKKHRYETAYRDKNIEGYLPLTVTMASDPYSKAPASATVAPTYNYRVLADDAPPVVPDPVTGAVVPSKTILKTYRLEGNLVRRVLPPDATPPDETHPEPVVKKAKKAAVHRRAVRAKRRRR</sequence>
<keyword evidence="3" id="KW-1185">Reference proteome</keyword>
<dbReference type="Gene3D" id="2.30.30.40">
    <property type="entry name" value="SH3 Domains"/>
    <property type="match status" value="1"/>
</dbReference>
<organism evidence="2 3">
    <name type="scientific">Edaphobacter dinghuensis</name>
    <dbReference type="NCBI Taxonomy" id="1560005"/>
    <lineage>
        <taxon>Bacteria</taxon>
        <taxon>Pseudomonadati</taxon>
        <taxon>Acidobacteriota</taxon>
        <taxon>Terriglobia</taxon>
        <taxon>Terriglobales</taxon>
        <taxon>Acidobacteriaceae</taxon>
        <taxon>Edaphobacter</taxon>
    </lineage>
</organism>
<gene>
    <name evidence="2" type="ORF">GCM10011585_20310</name>
</gene>
<dbReference type="RefSeq" id="WP_263369116.1">
    <property type="nucleotide sequence ID" value="NZ_JAGSYJ010000002.1"/>
</dbReference>
<accession>A0A917HF18</accession>
<reference evidence="2" key="1">
    <citation type="journal article" date="2014" name="Int. J. Syst. Evol. Microbiol.">
        <title>Complete genome sequence of Corynebacterium casei LMG S-19264T (=DSM 44701T), isolated from a smear-ripened cheese.</title>
        <authorList>
            <consortium name="US DOE Joint Genome Institute (JGI-PGF)"/>
            <person name="Walter F."/>
            <person name="Albersmeier A."/>
            <person name="Kalinowski J."/>
            <person name="Ruckert C."/>
        </authorList>
    </citation>
    <scope>NUCLEOTIDE SEQUENCE</scope>
    <source>
        <strain evidence="2">CGMCC 1.12997</strain>
    </source>
</reference>